<keyword evidence="5 10" id="KW-0472">Membrane</keyword>
<evidence type="ECO:0000256" key="4">
    <source>
        <dbReference type="ARBA" id="ARBA00022679"/>
    </source>
</evidence>
<evidence type="ECO:0000256" key="5">
    <source>
        <dbReference type="ARBA" id="ARBA00023136"/>
    </source>
</evidence>
<proteinExistence type="inferred from homology"/>
<dbReference type="PANTHER" id="PTHR43646">
    <property type="entry name" value="GLYCOSYLTRANSFERASE"/>
    <property type="match status" value="1"/>
</dbReference>
<gene>
    <name evidence="12" type="ORF">JX360_00980</name>
</gene>
<accession>A0ABT0C6T3</accession>
<comment type="similarity">
    <text evidence="8">Belongs to the glycosyltransferase 2 family. CrtQ subfamily.</text>
</comment>
<comment type="pathway">
    <text evidence="7">Carotenoid biosynthesis; staphyloxanthin biosynthesis; staphyloxanthin from farnesyl diphosphate: step 4/5.</text>
</comment>
<dbReference type="InterPro" id="IPR029044">
    <property type="entry name" value="Nucleotide-diphossugar_trans"/>
</dbReference>
<evidence type="ECO:0000256" key="1">
    <source>
        <dbReference type="ARBA" id="ARBA00004236"/>
    </source>
</evidence>
<dbReference type="CDD" id="cd06423">
    <property type="entry name" value="CESA_like"/>
    <property type="match status" value="1"/>
</dbReference>
<comment type="function">
    <text evidence="6">Catalyzes the glycosylation of 4,4'-diaponeurosporenoate, i.e. the esterification of glucose at the C1'' position with the carboxyl group of 4,4'-diaponeurosporenic acid, to form glycosyl-4,4'-diaponeurosporenoate. This is a step in the biosynthesis of staphyloxanthin, an orange pigment present in most staphylococci strains.</text>
</comment>
<feature type="transmembrane region" description="Helical" evidence="10">
    <location>
        <begin position="269"/>
        <end position="295"/>
    </location>
</feature>
<dbReference type="Gene3D" id="3.90.550.10">
    <property type="entry name" value="Spore Coat Polysaccharide Biosynthesis Protein SpsA, Chain A"/>
    <property type="match status" value="1"/>
</dbReference>
<protein>
    <recommendedName>
        <fullName evidence="9">4,4'-diaponeurosporenoate glycosyltransferase</fullName>
    </recommendedName>
</protein>
<keyword evidence="4" id="KW-0808">Transferase</keyword>
<name>A0ABT0C6T3_THEVL</name>
<keyword evidence="13" id="KW-1185">Reference proteome</keyword>
<evidence type="ECO:0000259" key="11">
    <source>
        <dbReference type="Pfam" id="PF00535"/>
    </source>
</evidence>
<keyword evidence="2" id="KW-1003">Cell membrane</keyword>
<evidence type="ECO:0000313" key="12">
    <source>
        <dbReference type="EMBL" id="MCJ2541490.1"/>
    </source>
</evidence>
<feature type="transmembrane region" description="Helical" evidence="10">
    <location>
        <begin position="331"/>
        <end position="349"/>
    </location>
</feature>
<dbReference type="SUPFAM" id="SSF53448">
    <property type="entry name" value="Nucleotide-diphospho-sugar transferases"/>
    <property type="match status" value="1"/>
</dbReference>
<feature type="domain" description="Glycosyltransferase 2-like" evidence="11">
    <location>
        <begin position="27"/>
        <end position="206"/>
    </location>
</feature>
<organism evidence="12 13">
    <name type="scientific">Thermostichus vulcanus str. 'Rupite'</name>
    <dbReference type="NCBI Taxonomy" id="2813851"/>
    <lineage>
        <taxon>Bacteria</taxon>
        <taxon>Bacillati</taxon>
        <taxon>Cyanobacteriota</taxon>
        <taxon>Cyanophyceae</taxon>
        <taxon>Thermostichales</taxon>
        <taxon>Thermostichaceae</taxon>
        <taxon>Thermostichus</taxon>
    </lineage>
</organism>
<reference evidence="12" key="1">
    <citation type="submission" date="2021-02" db="EMBL/GenBank/DDBJ databases">
        <title>The CRISPR/cas machinery reduction and long-range gene transfer in the hot spring cyanobacterium Synechococcus.</title>
        <authorList>
            <person name="Dvorak P."/>
            <person name="Jahodarova E."/>
            <person name="Hasler P."/>
            <person name="Poulickova A."/>
        </authorList>
    </citation>
    <scope>NUCLEOTIDE SEQUENCE</scope>
    <source>
        <strain evidence="12">Rupite</strain>
    </source>
</reference>
<keyword evidence="3" id="KW-0328">Glycosyltransferase</keyword>
<dbReference type="InterPro" id="IPR001173">
    <property type="entry name" value="Glyco_trans_2-like"/>
</dbReference>
<dbReference type="Pfam" id="PF00535">
    <property type="entry name" value="Glycos_transf_2"/>
    <property type="match status" value="1"/>
</dbReference>
<evidence type="ECO:0000256" key="7">
    <source>
        <dbReference type="ARBA" id="ARBA00037904"/>
    </source>
</evidence>
<evidence type="ECO:0000256" key="9">
    <source>
        <dbReference type="ARBA" id="ARBA00040345"/>
    </source>
</evidence>
<sequence>MRASPWLTDVPEEKAAEVAAAMERLAVIVPAYNEAKNVVDCLTSILESTSAPMQVWLVDDDSTDATWELAQTLATARMTQPHGPRLHLLKGDPRPQGQVWVGKNWACAQAVAMIEADYLLFLDCDVRLESGAIEAALWQLLETNSGLVTVGPQLVCGCLAEWLVQPIMMTILAVGYNFAAVNDPNSSKAFAFGPFMLFRRSAYEQIGGHAGVADVVVEDVTLGQRIKASGLGLKIRLGGARVRSRMYADGDALWEGWTKNWFLGLERNWVLALLAMVTILGICSLPWLGLILAWATQSLGVLLASLAGIMAQLGIRLLLKHWAHLPLRYWWLTAVGGWVTAAIVLASAIRTSTGHNWTWRGRSLATP</sequence>
<keyword evidence="10" id="KW-1133">Transmembrane helix</keyword>
<evidence type="ECO:0000313" key="13">
    <source>
        <dbReference type="Proteomes" id="UP000830835"/>
    </source>
</evidence>
<comment type="subcellular location">
    <subcellularLocation>
        <location evidence="1">Cell membrane</location>
    </subcellularLocation>
</comment>
<evidence type="ECO:0000256" key="6">
    <source>
        <dbReference type="ARBA" id="ARBA00037281"/>
    </source>
</evidence>
<evidence type="ECO:0000256" key="3">
    <source>
        <dbReference type="ARBA" id="ARBA00022676"/>
    </source>
</evidence>
<keyword evidence="10" id="KW-0812">Transmembrane</keyword>
<feature type="transmembrane region" description="Helical" evidence="10">
    <location>
        <begin position="301"/>
        <end position="319"/>
    </location>
</feature>
<evidence type="ECO:0000256" key="8">
    <source>
        <dbReference type="ARBA" id="ARBA00038120"/>
    </source>
</evidence>
<evidence type="ECO:0000256" key="10">
    <source>
        <dbReference type="SAM" id="Phobius"/>
    </source>
</evidence>
<dbReference type="Proteomes" id="UP000830835">
    <property type="component" value="Unassembled WGS sequence"/>
</dbReference>
<dbReference type="PANTHER" id="PTHR43646:SF2">
    <property type="entry name" value="GLYCOSYLTRANSFERASE 2-LIKE DOMAIN-CONTAINING PROTEIN"/>
    <property type="match status" value="1"/>
</dbReference>
<dbReference type="EMBL" id="JAFIRA010000001">
    <property type="protein sequence ID" value="MCJ2541490.1"/>
    <property type="molecule type" value="Genomic_DNA"/>
</dbReference>
<evidence type="ECO:0000256" key="2">
    <source>
        <dbReference type="ARBA" id="ARBA00022475"/>
    </source>
</evidence>
<comment type="caution">
    <text evidence="12">The sequence shown here is derived from an EMBL/GenBank/DDBJ whole genome shotgun (WGS) entry which is preliminary data.</text>
</comment>